<name>A0A445BE04_ARAHY</name>
<keyword evidence="2" id="KW-1185">Reference proteome</keyword>
<evidence type="ECO:0000313" key="1">
    <source>
        <dbReference type="EMBL" id="RYR36910.1"/>
    </source>
</evidence>
<proteinExistence type="predicted"/>
<evidence type="ECO:0000313" key="2">
    <source>
        <dbReference type="Proteomes" id="UP000289738"/>
    </source>
</evidence>
<comment type="caution">
    <text evidence="1">The sequence shown here is derived from an EMBL/GenBank/DDBJ whole genome shotgun (WGS) entry which is preliminary data.</text>
</comment>
<organism evidence="1 2">
    <name type="scientific">Arachis hypogaea</name>
    <name type="common">Peanut</name>
    <dbReference type="NCBI Taxonomy" id="3818"/>
    <lineage>
        <taxon>Eukaryota</taxon>
        <taxon>Viridiplantae</taxon>
        <taxon>Streptophyta</taxon>
        <taxon>Embryophyta</taxon>
        <taxon>Tracheophyta</taxon>
        <taxon>Spermatophyta</taxon>
        <taxon>Magnoliopsida</taxon>
        <taxon>eudicotyledons</taxon>
        <taxon>Gunneridae</taxon>
        <taxon>Pentapetalae</taxon>
        <taxon>rosids</taxon>
        <taxon>fabids</taxon>
        <taxon>Fabales</taxon>
        <taxon>Fabaceae</taxon>
        <taxon>Papilionoideae</taxon>
        <taxon>50 kb inversion clade</taxon>
        <taxon>dalbergioids sensu lato</taxon>
        <taxon>Dalbergieae</taxon>
        <taxon>Pterocarpus clade</taxon>
        <taxon>Arachis</taxon>
    </lineage>
</organism>
<dbReference type="EMBL" id="SDMP01000009">
    <property type="protein sequence ID" value="RYR36910.1"/>
    <property type="molecule type" value="Genomic_DNA"/>
</dbReference>
<accession>A0A445BE04</accession>
<gene>
    <name evidence="1" type="ORF">Ahy_A09g041862</name>
</gene>
<reference evidence="1 2" key="1">
    <citation type="submission" date="2019-01" db="EMBL/GenBank/DDBJ databases">
        <title>Sequencing of cultivated peanut Arachis hypogaea provides insights into genome evolution and oil improvement.</title>
        <authorList>
            <person name="Chen X."/>
        </authorList>
    </citation>
    <scope>NUCLEOTIDE SEQUENCE [LARGE SCALE GENOMIC DNA]</scope>
    <source>
        <strain evidence="2">cv. Fuhuasheng</strain>
        <tissue evidence="1">Leaves</tissue>
    </source>
</reference>
<sequence length="62" mass="7199">MYQKSSRRYLPDASGKYNKSFAKSKQGKVNSVLTRMNKFSFAHGIREHGKYFVLKAFTMFGK</sequence>
<dbReference type="AlphaFoldDB" id="A0A445BE04"/>
<protein>
    <submittedName>
        <fullName evidence="1">Uncharacterized protein</fullName>
    </submittedName>
</protein>
<dbReference type="Proteomes" id="UP000289738">
    <property type="component" value="Chromosome A09"/>
</dbReference>